<proteinExistence type="predicted"/>
<accession>A0A368NCW6</accession>
<gene>
    <name evidence="3" type="ORF">DU504_08360</name>
</gene>
<name>A0A368NCW6_9EURY</name>
<feature type="region of interest" description="Disordered" evidence="1">
    <location>
        <begin position="37"/>
        <end position="57"/>
    </location>
</feature>
<protein>
    <recommendedName>
        <fullName evidence="2">DUF8080 domain-containing protein</fullName>
    </recommendedName>
</protein>
<dbReference type="InterPro" id="IPR057179">
    <property type="entry name" value="DUF7857"/>
</dbReference>
<dbReference type="Pfam" id="PF25256">
    <property type="entry name" value="DUF7857"/>
    <property type="match status" value="1"/>
</dbReference>
<dbReference type="OrthoDB" id="193731at2157"/>
<evidence type="ECO:0000313" key="4">
    <source>
        <dbReference type="Proteomes" id="UP000252189"/>
    </source>
</evidence>
<feature type="region of interest" description="Disordered" evidence="1">
    <location>
        <begin position="75"/>
        <end position="145"/>
    </location>
</feature>
<evidence type="ECO:0000259" key="2">
    <source>
        <dbReference type="Pfam" id="PF26296"/>
    </source>
</evidence>
<dbReference type="InterPro" id="IPR058393">
    <property type="entry name" value="DUF8080"/>
</dbReference>
<dbReference type="EMBL" id="QPHM01000001">
    <property type="protein sequence ID" value="RCU47311.1"/>
    <property type="molecule type" value="Genomic_DNA"/>
</dbReference>
<comment type="caution">
    <text evidence="3">The sequence shown here is derived from an EMBL/GenBank/DDBJ whole genome shotgun (WGS) entry which is preliminary data.</text>
</comment>
<evidence type="ECO:0000313" key="3">
    <source>
        <dbReference type="EMBL" id="RCU47311.1"/>
    </source>
</evidence>
<dbReference type="Pfam" id="PF26296">
    <property type="entry name" value="DUF8080"/>
    <property type="match status" value="1"/>
</dbReference>
<feature type="domain" description="DUF8080" evidence="2">
    <location>
        <begin position="144"/>
        <end position="214"/>
    </location>
</feature>
<sequence>MDFDWSVTSLDGHDVTLVTVDLRNPSPVDRRVRVSNHLDGPVLPPKRAGVPESGWTEDGFTGVVSATGRRTLGYACPAPARRPPVSIVDDGRASGEDADATATAVRELGDPRPPSDAIPDVGEDESDGTEDGPPAATASEAEVPPAVESWLTTVETRIERGERLTDASVESATTTLGETSDVSELTEQVSADAAALGAVAQRAAALAERASTVDVPIEALRRLP</sequence>
<organism evidence="3 4">
    <name type="scientific">Haloplanus salinus</name>
    <dbReference type="NCBI Taxonomy" id="1126245"/>
    <lineage>
        <taxon>Archaea</taxon>
        <taxon>Methanobacteriati</taxon>
        <taxon>Methanobacteriota</taxon>
        <taxon>Stenosarchaea group</taxon>
        <taxon>Halobacteria</taxon>
        <taxon>Halobacteriales</taxon>
        <taxon>Haloferacaceae</taxon>
        <taxon>Haloplanus</taxon>
    </lineage>
</organism>
<dbReference type="AlphaFoldDB" id="A0A368NCW6"/>
<evidence type="ECO:0000256" key="1">
    <source>
        <dbReference type="SAM" id="MobiDB-lite"/>
    </source>
</evidence>
<keyword evidence="4" id="KW-1185">Reference proteome</keyword>
<dbReference type="Proteomes" id="UP000252189">
    <property type="component" value="Unassembled WGS sequence"/>
</dbReference>
<reference evidence="3 4" key="1">
    <citation type="submission" date="2018-07" db="EMBL/GenBank/DDBJ databases">
        <title>Genome sequences of Haloplanus salinus JCM 18368T.</title>
        <authorList>
            <person name="Kim Y.B."/>
            <person name="Roh S.W."/>
        </authorList>
    </citation>
    <scope>NUCLEOTIDE SEQUENCE [LARGE SCALE GENOMIC DNA]</scope>
    <source>
        <strain evidence="3 4">JCM 18368</strain>
    </source>
</reference>
<feature type="compositionally biased region" description="Acidic residues" evidence="1">
    <location>
        <begin position="121"/>
        <end position="130"/>
    </location>
</feature>
<dbReference type="RefSeq" id="WP_114448873.1">
    <property type="nucleotide sequence ID" value="NZ_QPHM01000001.1"/>
</dbReference>